<dbReference type="OrthoDB" id="7686359at2"/>
<keyword evidence="4" id="KW-0418">Kinase</keyword>
<evidence type="ECO:0000259" key="7">
    <source>
        <dbReference type="Pfam" id="PF07005"/>
    </source>
</evidence>
<evidence type="ECO:0000256" key="1">
    <source>
        <dbReference type="ARBA" id="ARBA00005715"/>
    </source>
</evidence>
<dbReference type="InterPro" id="IPR037051">
    <property type="entry name" value="4-carb_acid_sugar_kinase_N_sf"/>
</dbReference>
<evidence type="ECO:0000256" key="4">
    <source>
        <dbReference type="ARBA" id="ARBA00022777"/>
    </source>
</evidence>
<dbReference type="Proteomes" id="UP000186997">
    <property type="component" value="Unassembled WGS sequence"/>
</dbReference>
<dbReference type="Gene3D" id="3.40.50.10840">
    <property type="entry name" value="Putative sugar-binding, N-terminal domain"/>
    <property type="match status" value="1"/>
</dbReference>
<sequence length="446" mass="47186">MNSLPDGFLVAWYGDDFTGAAAVMEVLTFSGIPAMLFLDVPTQAQLAKYPDLRAVGVASTARASSPDEMTEALTPAFEALLALKPALLHYKVCSTLDSSPEIGSIGKAIEIGADLTEPQMVPVLIAAPQMQRFQVFGHLFAGLGDQVYRLDRHPVMARHPVTPMAESDVARHIAAQSDKIDATLWSGALRQLRPDAIQVSTLDSQDATSETLAGRMIWEGRDANRFVVGSQGVEYALVRHWVETGEIEPTTPSKGVGRANGMVVVSGSVSPITAEQISWSRANGFETIRFDATQAVGDANALFAEIDHIVQDAVAAIVAGRDPLIFTAEGPDDPAVASLYVAVKNAGADMAKVNRKIGQALGEVLDRILTESGIRRAVISGGDTSGYATKQLGIFALSALAPTIPGASLCMVHADGLMDGLELALKGGQMGSPDYFGWIRDGGGQR</sequence>
<dbReference type="STRING" id="287098.SAMN05421665_3188"/>
<dbReference type="InterPro" id="IPR042213">
    <property type="entry name" value="NBD_C_sf"/>
</dbReference>
<evidence type="ECO:0000256" key="2">
    <source>
        <dbReference type="ARBA" id="ARBA00022679"/>
    </source>
</evidence>
<evidence type="ECO:0000256" key="3">
    <source>
        <dbReference type="ARBA" id="ARBA00022741"/>
    </source>
</evidence>
<evidence type="ECO:0000256" key="5">
    <source>
        <dbReference type="ARBA" id="ARBA00022840"/>
    </source>
</evidence>
<dbReference type="Pfam" id="PF07005">
    <property type="entry name" value="SBD_N"/>
    <property type="match status" value="1"/>
</dbReference>
<evidence type="ECO:0000313" key="9">
    <source>
        <dbReference type="EMBL" id="SIT90684.1"/>
    </source>
</evidence>
<dbReference type="Pfam" id="PF17042">
    <property type="entry name" value="NBD_C"/>
    <property type="match status" value="1"/>
</dbReference>
<keyword evidence="2" id="KW-0808">Transferase</keyword>
<gene>
    <name evidence="9" type="ORF">SAMN05421665_3188</name>
</gene>
<dbReference type="GO" id="GO:0005524">
    <property type="term" value="F:ATP binding"/>
    <property type="evidence" value="ECO:0007669"/>
    <property type="project" value="UniProtKB-KW"/>
</dbReference>
<evidence type="ECO:0000256" key="6">
    <source>
        <dbReference type="ARBA" id="ARBA00023277"/>
    </source>
</evidence>
<evidence type="ECO:0000259" key="8">
    <source>
        <dbReference type="Pfam" id="PF17042"/>
    </source>
</evidence>
<dbReference type="InterPro" id="IPR010737">
    <property type="entry name" value="4-carb_acid_sugar_kinase_N"/>
</dbReference>
<keyword evidence="5" id="KW-0067">ATP-binding</keyword>
<keyword evidence="6" id="KW-0119">Carbohydrate metabolism</keyword>
<name>A0A1R3XHW9_9RHOB</name>
<dbReference type="EMBL" id="FTPR01000003">
    <property type="protein sequence ID" value="SIT90684.1"/>
    <property type="molecule type" value="Genomic_DNA"/>
</dbReference>
<accession>A0A1R3XHW9</accession>
<evidence type="ECO:0000313" key="10">
    <source>
        <dbReference type="Proteomes" id="UP000186997"/>
    </source>
</evidence>
<dbReference type="InterPro" id="IPR031475">
    <property type="entry name" value="NBD_C"/>
</dbReference>
<feature type="domain" description="Four-carbon acid sugar kinase nucleotide binding" evidence="8">
    <location>
        <begin position="263"/>
        <end position="436"/>
    </location>
</feature>
<protein>
    <submittedName>
        <fullName evidence="9">Uncharacterized conserved protein YgbK, DUF1537 family</fullName>
    </submittedName>
</protein>
<organism evidence="9 10">
    <name type="scientific">Yoonia rosea</name>
    <dbReference type="NCBI Taxonomy" id="287098"/>
    <lineage>
        <taxon>Bacteria</taxon>
        <taxon>Pseudomonadati</taxon>
        <taxon>Pseudomonadota</taxon>
        <taxon>Alphaproteobacteria</taxon>
        <taxon>Rhodobacterales</taxon>
        <taxon>Paracoccaceae</taxon>
        <taxon>Yoonia</taxon>
    </lineage>
</organism>
<comment type="similarity">
    <text evidence="1">Belongs to the four-carbon acid sugar kinase family.</text>
</comment>
<keyword evidence="10" id="KW-1185">Reference proteome</keyword>
<dbReference type="AlphaFoldDB" id="A0A1R3XHW9"/>
<reference evidence="10" key="1">
    <citation type="submission" date="2017-01" db="EMBL/GenBank/DDBJ databases">
        <authorList>
            <person name="Varghese N."/>
            <person name="Submissions S."/>
        </authorList>
    </citation>
    <scope>NUCLEOTIDE SEQUENCE [LARGE SCALE GENOMIC DNA]</scope>
    <source>
        <strain evidence="10">DSM 29591</strain>
    </source>
</reference>
<proteinExistence type="inferred from homology"/>
<dbReference type="RefSeq" id="WP_076660858.1">
    <property type="nucleotide sequence ID" value="NZ_FTPR01000003.1"/>
</dbReference>
<dbReference type="SUPFAM" id="SSF142764">
    <property type="entry name" value="YgbK-like"/>
    <property type="match status" value="1"/>
</dbReference>
<dbReference type="GO" id="GO:0016301">
    <property type="term" value="F:kinase activity"/>
    <property type="evidence" value="ECO:0007669"/>
    <property type="project" value="UniProtKB-KW"/>
</dbReference>
<feature type="domain" description="Four-carbon acid sugar kinase N-terminal" evidence="7">
    <location>
        <begin position="11"/>
        <end position="237"/>
    </location>
</feature>
<keyword evidence="3" id="KW-0547">Nucleotide-binding</keyword>
<dbReference type="Gene3D" id="3.40.980.20">
    <property type="entry name" value="Four-carbon acid sugar kinase, nucleotide binding domain"/>
    <property type="match status" value="1"/>
</dbReference>